<dbReference type="EMBL" id="CP075587">
    <property type="protein sequence ID" value="QYF48706.1"/>
    <property type="molecule type" value="Genomic_DNA"/>
</dbReference>
<name>A0ABX8V1G6_9BACT</name>
<accession>A0ABX8V1G6</accession>
<protein>
    <submittedName>
        <fullName evidence="1">Uncharacterized protein</fullName>
    </submittedName>
</protein>
<proteinExistence type="predicted"/>
<evidence type="ECO:0000313" key="1">
    <source>
        <dbReference type="EMBL" id="QYF48706.1"/>
    </source>
</evidence>
<keyword evidence="2" id="KW-1185">Reference proteome</keyword>
<evidence type="ECO:0000313" key="2">
    <source>
        <dbReference type="Proteomes" id="UP000826014"/>
    </source>
</evidence>
<reference evidence="1 2" key="1">
    <citation type="journal article" date="2022" name="bioRxiv">
        <title>Ecology and evolution of chlamydial symbionts of arthropods.</title>
        <authorList>
            <person name="Halter T."/>
            <person name="Koestlbacher S."/>
            <person name="Collingro A."/>
            <person name="Sixt B.S."/>
            <person name="Toenshoff E.R."/>
            <person name="Hendrickx F."/>
            <person name="Kostanjsek R."/>
            <person name="Horn M."/>
        </authorList>
    </citation>
    <scope>NUCLEOTIDE SEQUENCE [LARGE SCALE GENOMIC DNA]</scope>
    <source>
        <strain evidence="1">W744xW776</strain>
    </source>
</reference>
<gene>
    <name evidence="1" type="ORF">RHABOEDO_000910</name>
</gene>
<organism evidence="1 2">
    <name type="scientific">Candidatus Rhabdochlamydia oedothoracis</name>
    <dbReference type="NCBI Taxonomy" id="2720720"/>
    <lineage>
        <taxon>Bacteria</taxon>
        <taxon>Pseudomonadati</taxon>
        <taxon>Chlamydiota</taxon>
        <taxon>Chlamydiia</taxon>
        <taxon>Parachlamydiales</taxon>
        <taxon>Candidatus Rhabdochlamydiaceae</taxon>
        <taxon>Candidatus Rhabdochlamydia</taxon>
    </lineage>
</organism>
<dbReference type="Proteomes" id="UP000826014">
    <property type="component" value="Chromosome"/>
</dbReference>
<dbReference type="RefSeq" id="WP_215216461.1">
    <property type="nucleotide sequence ID" value="NZ_CP075587.1"/>
</dbReference>
<sequence length="224" mass="25288">MTLISSQMPSIDKQSTLSIQKKETDKGFKTLSQVHQIDTLSSCIKKEENTSLNPQLPSFSLNSSYLFLLANFVSVIEHVKQNVSYSNEKHIDESVHKIKTLSFEHFKITNSAEEQEYNCKQWMVAHVITAVATATIPIALFYCPSALPSLFNAFLIGTIKTTIHSQKNIREANLAILKAEETKKKQDIDTEKYRQGSLVKSIGDQDIFTDNIKELSRVLQNMSS</sequence>